<dbReference type="Proteomes" id="UP000295633">
    <property type="component" value="Unassembled WGS sequence"/>
</dbReference>
<comment type="caution">
    <text evidence="1">The sequence shown here is derived from an EMBL/GenBank/DDBJ whole genome shotgun (WGS) entry which is preliminary data.</text>
</comment>
<reference evidence="1 2" key="1">
    <citation type="submission" date="2019-03" db="EMBL/GenBank/DDBJ databases">
        <title>Genome Sequencing and Assembly of Various Microbes Isolated from Partially Reclaimed Soil and Acid Mine Drainage (AMD) Site.</title>
        <authorList>
            <person name="Steinbock B."/>
            <person name="Bechtold R."/>
            <person name="Sevigny J.L."/>
            <person name="Thomas D."/>
            <person name="Cuthill L.R."/>
            <person name="Aveiro Johannsen E.J."/>
            <person name="Thomas K."/>
            <person name="Ghosh A."/>
        </authorList>
    </citation>
    <scope>NUCLEOTIDE SEQUENCE [LARGE SCALE GENOMIC DNA]</scope>
    <source>
        <strain evidence="1 2">F-B2</strain>
    </source>
</reference>
<protein>
    <submittedName>
        <fullName evidence="1">Uncharacterized protein</fullName>
    </submittedName>
</protein>
<dbReference type="EMBL" id="SMZX01000002">
    <property type="protein sequence ID" value="TDL43832.1"/>
    <property type="molecule type" value="Genomic_DNA"/>
</dbReference>
<sequence length="138" mass="15280">MSAVDFAEWAAPHLVLTFGEHTFRVAPPTTGEVTARVLALAVVAEVELGLVTGPIPDAIQEIVDGIGPDEHPALRDAYGQMKDLAERHEMLPESIDRAAVYAIFFWARGREYADWIAQLIWTRISEATDEAERLRPKG</sequence>
<gene>
    <name evidence="1" type="ORF">E2R54_11625</name>
</gene>
<dbReference type="RefSeq" id="WP_133399833.1">
    <property type="nucleotide sequence ID" value="NZ_SMZX01000002.1"/>
</dbReference>
<organism evidence="1 2">
    <name type="scientific">Microbacterium oleivorans</name>
    <dbReference type="NCBI Taxonomy" id="273677"/>
    <lineage>
        <taxon>Bacteria</taxon>
        <taxon>Bacillati</taxon>
        <taxon>Actinomycetota</taxon>
        <taxon>Actinomycetes</taxon>
        <taxon>Micrococcales</taxon>
        <taxon>Microbacteriaceae</taxon>
        <taxon>Microbacterium</taxon>
    </lineage>
</organism>
<evidence type="ECO:0000313" key="1">
    <source>
        <dbReference type="EMBL" id="TDL43832.1"/>
    </source>
</evidence>
<name>A0A4R5YFB6_9MICO</name>
<proteinExistence type="predicted"/>
<accession>A0A4R5YFB6</accession>
<evidence type="ECO:0000313" key="2">
    <source>
        <dbReference type="Proteomes" id="UP000295633"/>
    </source>
</evidence>
<dbReference type="AlphaFoldDB" id="A0A4R5YFB6"/>